<dbReference type="InterPro" id="IPR006162">
    <property type="entry name" value="Ppantetheine_attach_site"/>
</dbReference>
<dbReference type="CDD" id="cd19531">
    <property type="entry name" value="LCL_NRPS-like"/>
    <property type="match status" value="1"/>
</dbReference>
<dbReference type="GO" id="GO:0017000">
    <property type="term" value="P:antibiotic biosynthetic process"/>
    <property type="evidence" value="ECO:0007669"/>
    <property type="project" value="UniProtKB-ARBA"/>
</dbReference>
<dbReference type="InterPro" id="IPR036736">
    <property type="entry name" value="ACP-like_sf"/>
</dbReference>
<dbReference type="GO" id="GO:0003824">
    <property type="term" value="F:catalytic activity"/>
    <property type="evidence" value="ECO:0007669"/>
    <property type="project" value="InterPro"/>
</dbReference>
<dbReference type="InterPro" id="IPR025110">
    <property type="entry name" value="AMP-bd_C"/>
</dbReference>
<dbReference type="Pfam" id="PF13193">
    <property type="entry name" value="AMP-binding_C"/>
    <property type="match status" value="1"/>
</dbReference>
<dbReference type="InterPro" id="IPR020806">
    <property type="entry name" value="PKS_PP-bd"/>
</dbReference>
<keyword evidence="3" id="KW-0597">Phosphoprotein</keyword>
<sequence length="1071" mass="114622">MDRRDLDQRVTALSAEKQAVLRRMLAARRQPSVRDISLSQHGMWFFDRLTGASPLYTIAWRADVVGPLDRKVLAEAVGLVVYHHEALRSRFEMVDGKPSQIILRSVNVPLPFDDLTGLGQAAADAEVDRLVDTESRTGLDIRNGPLLKVRLIQTAPQRHVLLLCVHHIVFDIVSTDVFFRDLATFYNLLAAGEDPDGVAPATQYAEFTAWQAQSLRGDRLDEQVKFWTTQLDGAPHLLDLPTDHPRPAVQTFRGAAHRFIVGADTTQAMRDLAAAHRCTPFMVFMAAYQLLLSRFSGQSDICVATPMANRAPGLENLIGLCLNMVVVRSNVTPLASFADLLHRVRETCLDVYEHAELPFDRLVEALAPDRALSHNPLVQVTCGLNRPAGDSTRLGEAVIKNVTGLHLGAAKFDLSFGAVLHDNHIAVTADYSADLFDRGTIAGMARAFTTLLDQVCHAPDTPLTDLPPLGLAPHRAAPPTQEPERGTDPVTEFLARATQSPDAVALALPSNRDVTFADLATASAGLAARLSRNGASPETTVTVADTASLETVAAALAVLRCGAGLAVASPDKAAERITAMRSRLLVADADTANTARQHVRTPLTVLVHSTDETEPPGNAPTPHPVRGEFLAAVVRTAGTGGTARDVALSRTALAEAVTRLRRRLALSPADRVLVSEPLESVRGIVQLLAAVTSGATACLPGDNDLQECAATARITVADLTPRRLRLLDGIRPGLRALTGMERDRTSSASTPRGYGTAETASYVAFTGTGTGYHPADHCTVYILDDRLCPVPPGSYGHIHVSGATLARGYLNAAAATAATWLPDPFTDRPGARMVRTGDIGRVRPDGALEFLVREPHLTNPRIDPALVEQLLATHPAIDDAVVLTGGHGVVAHIVLAPGRTEPLPLREVQAHLGERLARYMLPTAVLEHRVLPLLADGRVDQATLRAAEVELAGSLEPAGHIEPRTDLEQVVVALLRDLLDTQGIGVGDNIFDLGGHSILIVKLLAQISEVFDADLSLRTVFEAPTAAELAVEIESAIGADNAHQAAADAVAVLGLSSEELQRKLDSAEDNS</sequence>
<accession>A0A6G3R105</accession>
<proteinExistence type="predicted"/>
<dbReference type="SMART" id="SM00823">
    <property type="entry name" value="PKS_PP"/>
    <property type="match status" value="1"/>
</dbReference>
<dbReference type="PROSITE" id="PS50075">
    <property type="entry name" value="CARRIER"/>
    <property type="match status" value="1"/>
</dbReference>
<dbReference type="PANTHER" id="PTHR45527">
    <property type="entry name" value="NONRIBOSOMAL PEPTIDE SYNTHETASE"/>
    <property type="match status" value="1"/>
</dbReference>
<evidence type="ECO:0000256" key="4">
    <source>
        <dbReference type="SAM" id="MobiDB-lite"/>
    </source>
</evidence>
<evidence type="ECO:0000259" key="5">
    <source>
        <dbReference type="PROSITE" id="PS50075"/>
    </source>
</evidence>
<dbReference type="GO" id="GO:0043041">
    <property type="term" value="P:amino acid activation for nonribosomal peptide biosynthetic process"/>
    <property type="evidence" value="ECO:0007669"/>
    <property type="project" value="TreeGrafter"/>
</dbReference>
<gene>
    <name evidence="6" type="ORF">G3I53_26150</name>
</gene>
<dbReference type="PANTHER" id="PTHR45527:SF1">
    <property type="entry name" value="FATTY ACID SYNTHASE"/>
    <property type="match status" value="1"/>
</dbReference>
<dbReference type="InterPro" id="IPR000873">
    <property type="entry name" value="AMP-dep_synth/lig_dom"/>
</dbReference>
<dbReference type="Gene3D" id="3.30.559.10">
    <property type="entry name" value="Chloramphenicol acetyltransferase-like domain"/>
    <property type="match status" value="1"/>
</dbReference>
<evidence type="ECO:0000256" key="2">
    <source>
        <dbReference type="ARBA" id="ARBA00022450"/>
    </source>
</evidence>
<dbReference type="InterPro" id="IPR029058">
    <property type="entry name" value="AB_hydrolase_fold"/>
</dbReference>
<dbReference type="InterPro" id="IPR045851">
    <property type="entry name" value="AMP-bd_C_sf"/>
</dbReference>
<dbReference type="Gene3D" id="3.30.300.30">
    <property type="match status" value="1"/>
</dbReference>
<dbReference type="SUPFAM" id="SSF56801">
    <property type="entry name" value="Acetyl-CoA synthetase-like"/>
    <property type="match status" value="1"/>
</dbReference>
<name>A0A6G3R105_9ACTN</name>
<dbReference type="InterPro" id="IPR023213">
    <property type="entry name" value="CAT-like_dom_sf"/>
</dbReference>
<dbReference type="Gene3D" id="3.40.50.1820">
    <property type="entry name" value="alpha/beta hydrolase"/>
    <property type="match status" value="1"/>
</dbReference>
<dbReference type="Gene3D" id="3.30.559.30">
    <property type="entry name" value="Nonribosomal peptide synthetase, condensation domain"/>
    <property type="match status" value="1"/>
</dbReference>
<dbReference type="PROSITE" id="PS00012">
    <property type="entry name" value="PHOSPHOPANTETHEINE"/>
    <property type="match status" value="1"/>
</dbReference>
<dbReference type="InterPro" id="IPR042099">
    <property type="entry name" value="ANL_N_sf"/>
</dbReference>
<feature type="domain" description="Carrier" evidence="5">
    <location>
        <begin position="962"/>
        <end position="1037"/>
    </location>
</feature>
<evidence type="ECO:0000256" key="1">
    <source>
        <dbReference type="ARBA" id="ARBA00001957"/>
    </source>
</evidence>
<dbReference type="InterPro" id="IPR001242">
    <property type="entry name" value="Condensation_dom"/>
</dbReference>
<comment type="caution">
    <text evidence="6">The sequence shown here is derived from an EMBL/GenBank/DDBJ whole genome shotgun (WGS) entry which is preliminary data.</text>
</comment>
<dbReference type="GO" id="GO:0008610">
    <property type="term" value="P:lipid biosynthetic process"/>
    <property type="evidence" value="ECO:0007669"/>
    <property type="project" value="UniProtKB-ARBA"/>
</dbReference>
<dbReference type="SUPFAM" id="SSF47336">
    <property type="entry name" value="ACP-like"/>
    <property type="match status" value="1"/>
</dbReference>
<dbReference type="Pfam" id="PF00550">
    <property type="entry name" value="PP-binding"/>
    <property type="match status" value="1"/>
</dbReference>
<dbReference type="Gene3D" id="3.40.50.12780">
    <property type="entry name" value="N-terminal domain of ligase-like"/>
    <property type="match status" value="1"/>
</dbReference>
<organism evidence="6">
    <name type="scientific">Streptomyces sp. SID14436</name>
    <dbReference type="NCBI Taxonomy" id="2706070"/>
    <lineage>
        <taxon>Bacteria</taxon>
        <taxon>Bacillati</taxon>
        <taxon>Actinomycetota</taxon>
        <taxon>Actinomycetes</taxon>
        <taxon>Kitasatosporales</taxon>
        <taxon>Streptomycetaceae</taxon>
        <taxon>Streptomyces</taxon>
    </lineage>
</organism>
<keyword evidence="2" id="KW-0596">Phosphopantetheine</keyword>
<dbReference type="Pfam" id="PF00501">
    <property type="entry name" value="AMP-binding"/>
    <property type="match status" value="1"/>
</dbReference>
<dbReference type="AlphaFoldDB" id="A0A6G3R105"/>
<evidence type="ECO:0000256" key="3">
    <source>
        <dbReference type="ARBA" id="ARBA00022553"/>
    </source>
</evidence>
<feature type="region of interest" description="Disordered" evidence="4">
    <location>
        <begin position="467"/>
        <end position="487"/>
    </location>
</feature>
<dbReference type="Pfam" id="PF00668">
    <property type="entry name" value="Condensation"/>
    <property type="match status" value="1"/>
</dbReference>
<comment type="cofactor">
    <cofactor evidence="1">
        <name>pantetheine 4'-phosphate</name>
        <dbReference type="ChEBI" id="CHEBI:47942"/>
    </cofactor>
</comment>
<reference evidence="6" key="1">
    <citation type="submission" date="2020-01" db="EMBL/GenBank/DDBJ databases">
        <title>Insect and environment-associated Actinomycetes.</title>
        <authorList>
            <person name="Currrie C."/>
            <person name="Chevrette M."/>
            <person name="Carlson C."/>
            <person name="Stubbendieck R."/>
            <person name="Wendt-Pienkowski E."/>
        </authorList>
    </citation>
    <scope>NUCLEOTIDE SEQUENCE</scope>
    <source>
        <strain evidence="6">SID14436</strain>
    </source>
</reference>
<dbReference type="EMBL" id="JAAGMD010000725">
    <property type="protein sequence ID" value="NEA89433.1"/>
    <property type="molecule type" value="Genomic_DNA"/>
</dbReference>
<dbReference type="GO" id="GO:0031177">
    <property type="term" value="F:phosphopantetheine binding"/>
    <property type="evidence" value="ECO:0007669"/>
    <property type="project" value="InterPro"/>
</dbReference>
<evidence type="ECO:0000313" key="6">
    <source>
        <dbReference type="EMBL" id="NEA89433.1"/>
    </source>
</evidence>
<dbReference type="GO" id="GO:0044550">
    <property type="term" value="P:secondary metabolite biosynthetic process"/>
    <property type="evidence" value="ECO:0007669"/>
    <property type="project" value="TreeGrafter"/>
</dbReference>
<dbReference type="InterPro" id="IPR009081">
    <property type="entry name" value="PP-bd_ACP"/>
</dbReference>
<dbReference type="SUPFAM" id="SSF52777">
    <property type="entry name" value="CoA-dependent acyltransferases"/>
    <property type="match status" value="2"/>
</dbReference>
<dbReference type="RefSeq" id="WP_164336766.1">
    <property type="nucleotide sequence ID" value="NZ_JAAGMD010000725.1"/>
</dbReference>
<dbReference type="GO" id="GO:0005737">
    <property type="term" value="C:cytoplasm"/>
    <property type="evidence" value="ECO:0007669"/>
    <property type="project" value="TreeGrafter"/>
</dbReference>
<protein>
    <submittedName>
        <fullName evidence="6">AMP-binding protein</fullName>
    </submittedName>
</protein>